<dbReference type="EMBL" id="CP045226">
    <property type="protein sequence ID" value="QFS48729.1"/>
    <property type="molecule type" value="Genomic_DNA"/>
</dbReference>
<organism evidence="1 2">
    <name type="scientific">Nostoc sphaeroides CCNUC1</name>
    <dbReference type="NCBI Taxonomy" id="2653204"/>
    <lineage>
        <taxon>Bacteria</taxon>
        <taxon>Bacillati</taxon>
        <taxon>Cyanobacteriota</taxon>
        <taxon>Cyanophyceae</taxon>
        <taxon>Nostocales</taxon>
        <taxon>Nostocaceae</taxon>
        <taxon>Nostoc</taxon>
    </lineage>
</organism>
<dbReference type="InterPro" id="IPR027417">
    <property type="entry name" value="P-loop_NTPase"/>
</dbReference>
<sequence>MDISKLELGRLAQAKAAFTTRYVNFDAIATLITGDIKPECGDLVLVRVDEISQHERIELTDGRKALLFAGDELVICYGNRYAPDQFEAEIPEDLSPCHLAAAGGIAAKVLSQHTKMKMPTAITPIGLLGDGQGKRINLADWTLPSTSYIGQRPTTIAVVGTSMNSGKTTTAANLINGLVKSGIKVGAAKITGTGAGGDLWLMSDAGASSVIDFTSAGFPSTYRATPKQIQEIFTTLTSYLATEGVDAIVLEIADGLYQDETSAVVSSPNFRETVDGVVFATGNALGAAAGVEWLRRYQLPVLAVSGLVTASPLAAREAAKATGLPVYDLEMLRQEAANLLLSAKAVVTLSSPRPLSSAIATQQSALTSKDWNLDIQNILVN</sequence>
<name>A0A5P8W9Z8_9NOSO</name>
<dbReference type="SUPFAM" id="SSF52540">
    <property type="entry name" value="P-loop containing nucleoside triphosphate hydrolases"/>
    <property type="match status" value="1"/>
</dbReference>
<gene>
    <name evidence="1" type="ORF">GXM_06223</name>
</gene>
<dbReference type="RefSeq" id="WP_152590328.1">
    <property type="nucleotide sequence ID" value="NZ_CP045226.1"/>
</dbReference>
<proteinExistence type="predicted"/>
<dbReference type="Gene3D" id="3.40.50.300">
    <property type="entry name" value="P-loop containing nucleotide triphosphate hydrolases"/>
    <property type="match status" value="1"/>
</dbReference>
<evidence type="ECO:0000313" key="2">
    <source>
        <dbReference type="Proteomes" id="UP000326678"/>
    </source>
</evidence>
<reference evidence="1 2" key="1">
    <citation type="submission" date="2019-10" db="EMBL/GenBank/DDBJ databases">
        <title>Genomic and transcriptomic insights into the perfect genentic adaptation of a filamentous nitrogen-fixing cyanobacterium to rice fields.</title>
        <authorList>
            <person name="Chen Z."/>
        </authorList>
    </citation>
    <scope>NUCLEOTIDE SEQUENCE [LARGE SCALE GENOMIC DNA]</scope>
    <source>
        <strain evidence="1">CCNUC1</strain>
    </source>
</reference>
<dbReference type="AlphaFoldDB" id="A0A5P8W9Z8"/>
<evidence type="ECO:0000313" key="1">
    <source>
        <dbReference type="EMBL" id="QFS48729.1"/>
    </source>
</evidence>
<accession>A0A5P8W9Z8</accession>
<dbReference type="KEGG" id="nsh:GXM_06223"/>
<keyword evidence="2" id="KW-1185">Reference proteome</keyword>
<protein>
    <submittedName>
        <fullName evidence="1">Uncharacterized protein</fullName>
    </submittedName>
</protein>
<dbReference type="Proteomes" id="UP000326678">
    <property type="component" value="Chromosome Gxm1"/>
</dbReference>